<reference evidence="3" key="1">
    <citation type="submission" date="2025-08" db="UniProtKB">
        <authorList>
            <consortium name="RefSeq"/>
        </authorList>
    </citation>
    <scope>IDENTIFICATION</scope>
    <source>
        <tissue evidence="3">Total insect</tissue>
    </source>
</reference>
<dbReference type="KEGG" id="tpal:117644550"/>
<feature type="chain" id="PRO_5028071977" evidence="1">
    <location>
        <begin position="23"/>
        <end position="117"/>
    </location>
</feature>
<protein>
    <submittedName>
        <fullName evidence="3">Uncharacterized protein LOC117644550</fullName>
    </submittedName>
</protein>
<accession>A0A6P8YSG9</accession>
<evidence type="ECO:0000256" key="1">
    <source>
        <dbReference type="SAM" id="SignalP"/>
    </source>
</evidence>
<name>A0A6P8YSG9_THRPL</name>
<sequence>MRISVVLVPCVLLVASFGLTHQANDPLAVPWASRQGLLKSCIASSQAVTHFPQNVVNDHNNSLTALLRSYANRRQTLLLSGYLSGMLECGKATASWQLGSLVGDVMLCVALSMAAGK</sequence>
<dbReference type="RefSeq" id="XP_034239996.1">
    <property type="nucleotide sequence ID" value="XM_034384105.1"/>
</dbReference>
<dbReference type="InParanoid" id="A0A6P8YSG9"/>
<dbReference type="AlphaFoldDB" id="A0A6P8YSG9"/>
<keyword evidence="1" id="KW-0732">Signal</keyword>
<proteinExistence type="predicted"/>
<keyword evidence="2" id="KW-1185">Reference proteome</keyword>
<dbReference type="Proteomes" id="UP000515158">
    <property type="component" value="Unplaced"/>
</dbReference>
<feature type="signal peptide" evidence="1">
    <location>
        <begin position="1"/>
        <end position="22"/>
    </location>
</feature>
<gene>
    <name evidence="3" type="primary">LOC117644550</name>
</gene>
<evidence type="ECO:0000313" key="3">
    <source>
        <dbReference type="RefSeq" id="XP_034239996.1"/>
    </source>
</evidence>
<dbReference type="GeneID" id="117644550"/>
<evidence type="ECO:0000313" key="2">
    <source>
        <dbReference type="Proteomes" id="UP000515158"/>
    </source>
</evidence>
<organism evidence="3">
    <name type="scientific">Thrips palmi</name>
    <name type="common">Melon thrips</name>
    <dbReference type="NCBI Taxonomy" id="161013"/>
    <lineage>
        <taxon>Eukaryota</taxon>
        <taxon>Metazoa</taxon>
        <taxon>Ecdysozoa</taxon>
        <taxon>Arthropoda</taxon>
        <taxon>Hexapoda</taxon>
        <taxon>Insecta</taxon>
        <taxon>Pterygota</taxon>
        <taxon>Neoptera</taxon>
        <taxon>Paraneoptera</taxon>
        <taxon>Thysanoptera</taxon>
        <taxon>Terebrantia</taxon>
        <taxon>Thripoidea</taxon>
        <taxon>Thripidae</taxon>
        <taxon>Thrips</taxon>
    </lineage>
</organism>